<evidence type="ECO:0000259" key="4">
    <source>
        <dbReference type="PROSITE" id="PS50893"/>
    </source>
</evidence>
<dbReference type="GO" id="GO:0016887">
    <property type="term" value="F:ATP hydrolysis activity"/>
    <property type="evidence" value="ECO:0007669"/>
    <property type="project" value="InterPro"/>
</dbReference>
<comment type="caution">
    <text evidence="5">The sequence shown here is derived from an EMBL/GenBank/DDBJ whole genome shotgun (WGS) entry which is preliminary data.</text>
</comment>
<dbReference type="AlphaFoldDB" id="A0A840WGN6"/>
<protein>
    <submittedName>
        <fullName evidence="5">Iron complex transport system ATP-binding protein</fullName>
    </submittedName>
</protein>
<dbReference type="InterPro" id="IPR003593">
    <property type="entry name" value="AAA+_ATPase"/>
</dbReference>
<dbReference type="EMBL" id="JACHDO010000001">
    <property type="protein sequence ID" value="MBB5490556.1"/>
    <property type="molecule type" value="Genomic_DNA"/>
</dbReference>
<dbReference type="InterPro" id="IPR017871">
    <property type="entry name" value="ABC_transporter-like_CS"/>
</dbReference>
<dbReference type="InterPro" id="IPR027417">
    <property type="entry name" value="P-loop_NTPase"/>
</dbReference>
<keyword evidence="2" id="KW-0547">Nucleotide-binding</keyword>
<dbReference type="GO" id="GO:0005524">
    <property type="term" value="F:ATP binding"/>
    <property type="evidence" value="ECO:0007669"/>
    <property type="project" value="UniProtKB-KW"/>
</dbReference>
<dbReference type="Pfam" id="PF00005">
    <property type="entry name" value="ABC_tran"/>
    <property type="match status" value="1"/>
</dbReference>
<dbReference type="PROSITE" id="PS50893">
    <property type="entry name" value="ABC_TRANSPORTER_2"/>
    <property type="match status" value="1"/>
</dbReference>
<dbReference type="FunFam" id="3.40.50.300:FF:000134">
    <property type="entry name" value="Iron-enterobactin ABC transporter ATP-binding protein"/>
    <property type="match status" value="1"/>
</dbReference>
<dbReference type="CDD" id="cd03214">
    <property type="entry name" value="ABC_Iron-Siderophores_B12_Hemin"/>
    <property type="match status" value="1"/>
</dbReference>
<evidence type="ECO:0000313" key="6">
    <source>
        <dbReference type="Proteomes" id="UP000579647"/>
    </source>
</evidence>
<evidence type="ECO:0000313" key="5">
    <source>
        <dbReference type="EMBL" id="MBB5490556.1"/>
    </source>
</evidence>
<keyword evidence="6" id="KW-1185">Reference proteome</keyword>
<keyword evidence="3 5" id="KW-0067">ATP-binding</keyword>
<feature type="domain" description="ABC transporter" evidence="4">
    <location>
        <begin position="3"/>
        <end position="235"/>
    </location>
</feature>
<evidence type="ECO:0000256" key="2">
    <source>
        <dbReference type="ARBA" id="ARBA00022741"/>
    </source>
</evidence>
<dbReference type="SMART" id="SM00382">
    <property type="entry name" value="AAA"/>
    <property type="match status" value="1"/>
</dbReference>
<organism evidence="5 6">
    <name type="scientific">Nocardiopsis metallicus</name>
    <dbReference type="NCBI Taxonomy" id="179819"/>
    <lineage>
        <taxon>Bacteria</taxon>
        <taxon>Bacillati</taxon>
        <taxon>Actinomycetota</taxon>
        <taxon>Actinomycetes</taxon>
        <taxon>Streptosporangiales</taxon>
        <taxon>Nocardiopsidaceae</taxon>
        <taxon>Nocardiopsis</taxon>
    </lineage>
</organism>
<dbReference type="SUPFAM" id="SSF52540">
    <property type="entry name" value="P-loop containing nucleoside triphosphate hydrolases"/>
    <property type="match status" value="1"/>
</dbReference>
<dbReference type="RefSeq" id="WP_184364070.1">
    <property type="nucleotide sequence ID" value="NZ_BAAAKM010000101.1"/>
</dbReference>
<dbReference type="Gene3D" id="3.40.50.300">
    <property type="entry name" value="P-loop containing nucleotide triphosphate hydrolases"/>
    <property type="match status" value="1"/>
</dbReference>
<evidence type="ECO:0000256" key="3">
    <source>
        <dbReference type="ARBA" id="ARBA00022840"/>
    </source>
</evidence>
<dbReference type="PANTHER" id="PTHR42794">
    <property type="entry name" value="HEMIN IMPORT ATP-BINDING PROTEIN HMUV"/>
    <property type="match status" value="1"/>
</dbReference>
<name>A0A840WGN6_9ACTN</name>
<sequence>MRVSFDDVSVARGQRTIVAGVSLDVPSGTVLGLLGTNGSGKSTLLRAVYRVLRPSAGRILLDGDDVWRLSPRESARRVAVVAQETNDEFGMTVSQAVLLGRTPHHRGFSLDTAQDRRIAARAMDRVGVRDLAHRQIGELSGGERQRVLLARAITQQARVLVLDEPTNHLDIAHRLELMDLIRETGLTTLIALHDLDLALGHCDRVALVADGRIDRTGTPDEVLTAQVLRERFRVEAAIVRNPERERSHILLNGVVRAEPEPAAVTTKGHHS</sequence>
<dbReference type="InterPro" id="IPR003439">
    <property type="entry name" value="ABC_transporter-like_ATP-bd"/>
</dbReference>
<keyword evidence="1" id="KW-0813">Transport</keyword>
<dbReference type="PANTHER" id="PTHR42794:SF2">
    <property type="entry name" value="ABC TRANSPORTER ATP-BINDING PROTEIN"/>
    <property type="match status" value="1"/>
</dbReference>
<gene>
    <name evidence="5" type="ORF">HNR07_001693</name>
</gene>
<evidence type="ECO:0000256" key="1">
    <source>
        <dbReference type="ARBA" id="ARBA00022448"/>
    </source>
</evidence>
<dbReference type="PROSITE" id="PS00211">
    <property type="entry name" value="ABC_TRANSPORTER_1"/>
    <property type="match status" value="1"/>
</dbReference>
<reference evidence="5 6" key="1">
    <citation type="submission" date="2020-08" db="EMBL/GenBank/DDBJ databases">
        <title>Sequencing the genomes of 1000 actinobacteria strains.</title>
        <authorList>
            <person name="Klenk H.-P."/>
        </authorList>
    </citation>
    <scope>NUCLEOTIDE SEQUENCE [LARGE SCALE GENOMIC DNA]</scope>
    <source>
        <strain evidence="5 6">DSM 44598</strain>
    </source>
</reference>
<dbReference type="Proteomes" id="UP000579647">
    <property type="component" value="Unassembled WGS sequence"/>
</dbReference>
<accession>A0A840WGN6</accession>
<proteinExistence type="predicted"/>